<evidence type="ECO:0000256" key="1">
    <source>
        <dbReference type="SAM" id="MobiDB-lite"/>
    </source>
</evidence>
<evidence type="ECO:0000313" key="3">
    <source>
        <dbReference type="Proteomes" id="UP000617426"/>
    </source>
</evidence>
<keyword evidence="3" id="KW-1185">Reference proteome</keyword>
<dbReference type="SUPFAM" id="SSF100950">
    <property type="entry name" value="NagB/RpiA/CoA transferase-like"/>
    <property type="match status" value="1"/>
</dbReference>
<gene>
    <name evidence="2" type="ORF">HD592_002034</name>
</gene>
<evidence type="ECO:0000313" key="2">
    <source>
        <dbReference type="EMBL" id="MBB6335469.1"/>
    </source>
</evidence>
<dbReference type="EC" id="6.3.3.2" evidence="2"/>
<dbReference type="Pfam" id="PF01812">
    <property type="entry name" value="5-FTHF_cyc-lig"/>
    <property type="match status" value="1"/>
</dbReference>
<feature type="region of interest" description="Disordered" evidence="1">
    <location>
        <begin position="98"/>
        <end position="132"/>
    </location>
</feature>
<feature type="compositionally biased region" description="Basic and acidic residues" evidence="1">
    <location>
        <begin position="28"/>
        <end position="37"/>
    </location>
</feature>
<proteinExistence type="predicted"/>
<dbReference type="InterPro" id="IPR002698">
    <property type="entry name" value="FTHF_cligase"/>
</dbReference>
<feature type="compositionally biased region" description="Basic residues" evidence="1">
    <location>
        <begin position="7"/>
        <end position="19"/>
    </location>
</feature>
<dbReference type="RefSeq" id="WP_184453847.1">
    <property type="nucleotide sequence ID" value="NZ_JACHMK010000001.1"/>
</dbReference>
<protein>
    <submittedName>
        <fullName evidence="2">5-formyltetrahydrofolate cyclo-ligase</fullName>
        <ecNumber evidence="2">6.3.3.2</ecNumber>
    </submittedName>
</protein>
<dbReference type="AlphaFoldDB" id="A0A923E3W9"/>
<reference evidence="2" key="1">
    <citation type="submission" date="2020-08" db="EMBL/GenBank/DDBJ databases">
        <title>Sequencing the genomes of 1000 actinobacteria strains.</title>
        <authorList>
            <person name="Klenk H.-P."/>
        </authorList>
    </citation>
    <scope>NUCLEOTIDE SEQUENCE</scope>
    <source>
        <strain evidence="2">DSM 10695</strain>
    </source>
</reference>
<name>A0A923E3W9_9ACTO</name>
<dbReference type="InterPro" id="IPR024185">
    <property type="entry name" value="FTHF_cligase-like_sf"/>
</dbReference>
<dbReference type="Proteomes" id="UP000617426">
    <property type="component" value="Unassembled WGS sequence"/>
</dbReference>
<dbReference type="Gene3D" id="3.40.50.10420">
    <property type="entry name" value="NagB/RpiA/CoA transferase-like"/>
    <property type="match status" value="1"/>
</dbReference>
<keyword evidence="2" id="KW-0436">Ligase</keyword>
<sequence>MNDEGKRRIRAVARARRRARLEQPPARPRPDDRASKKEEARGLLDAWLALIEHYGLSRPILPALFLPTASEPDIRLILDSGPCIVPALVAPSGAPLTHPDWTPLPSEGTPTASIPHSEESAPEGARRGPRSLPSRLLGAEALAKADIIAVPALSVDARGTRIGQGGGWYDRALLHARHSAPRVGVLFDEEFTSSPLPRMPHDQGVDAILTPSGYRILRPRD</sequence>
<organism evidence="2 3">
    <name type="scientific">Schaalia hyovaginalis</name>
    <dbReference type="NCBI Taxonomy" id="29316"/>
    <lineage>
        <taxon>Bacteria</taxon>
        <taxon>Bacillati</taxon>
        <taxon>Actinomycetota</taxon>
        <taxon>Actinomycetes</taxon>
        <taxon>Actinomycetales</taxon>
        <taxon>Actinomycetaceae</taxon>
        <taxon>Schaalia</taxon>
    </lineage>
</organism>
<dbReference type="GO" id="GO:0030272">
    <property type="term" value="F:5-formyltetrahydrofolate cyclo-ligase activity"/>
    <property type="evidence" value="ECO:0007669"/>
    <property type="project" value="UniProtKB-EC"/>
</dbReference>
<dbReference type="InterPro" id="IPR037171">
    <property type="entry name" value="NagB/RpiA_transferase-like"/>
</dbReference>
<feature type="region of interest" description="Disordered" evidence="1">
    <location>
        <begin position="1"/>
        <end position="37"/>
    </location>
</feature>
<accession>A0A923E3W9</accession>
<dbReference type="EMBL" id="JACHMK010000001">
    <property type="protein sequence ID" value="MBB6335469.1"/>
    <property type="molecule type" value="Genomic_DNA"/>
</dbReference>
<comment type="caution">
    <text evidence="2">The sequence shown here is derived from an EMBL/GenBank/DDBJ whole genome shotgun (WGS) entry which is preliminary data.</text>
</comment>